<dbReference type="InterPro" id="IPR039421">
    <property type="entry name" value="Type_1_exporter"/>
</dbReference>
<evidence type="ECO:0000313" key="12">
    <source>
        <dbReference type="Proteomes" id="UP000266552"/>
    </source>
</evidence>
<evidence type="ECO:0000313" key="11">
    <source>
        <dbReference type="EMBL" id="AYB44669.1"/>
    </source>
</evidence>
<dbReference type="InterPro" id="IPR003593">
    <property type="entry name" value="AAA+_ATPase"/>
</dbReference>
<name>A0A385TLS6_PAELA</name>
<feature type="transmembrane region" description="Helical" evidence="8">
    <location>
        <begin position="172"/>
        <end position="190"/>
    </location>
</feature>
<dbReference type="InterPro" id="IPR036640">
    <property type="entry name" value="ABC1_TM_sf"/>
</dbReference>
<dbReference type="PROSITE" id="PS50893">
    <property type="entry name" value="ABC_TRANSPORTER_2"/>
    <property type="match status" value="1"/>
</dbReference>
<accession>A0A385TLS6</accession>
<dbReference type="PROSITE" id="PS00211">
    <property type="entry name" value="ABC_TRANSPORTER_1"/>
    <property type="match status" value="1"/>
</dbReference>
<evidence type="ECO:0000256" key="5">
    <source>
        <dbReference type="ARBA" id="ARBA00022840"/>
    </source>
</evidence>
<dbReference type="KEGG" id="plw:D5F53_15925"/>
<keyword evidence="7 8" id="KW-0472">Membrane</keyword>
<dbReference type="Pfam" id="PF00005">
    <property type="entry name" value="ABC_tran"/>
    <property type="match status" value="1"/>
</dbReference>
<comment type="subcellular location">
    <subcellularLocation>
        <location evidence="1">Cell membrane</location>
        <topology evidence="1">Multi-pass membrane protein</topology>
    </subcellularLocation>
</comment>
<dbReference type="GO" id="GO:0016887">
    <property type="term" value="F:ATP hydrolysis activity"/>
    <property type="evidence" value="ECO:0007669"/>
    <property type="project" value="InterPro"/>
</dbReference>
<dbReference type="GO" id="GO:0005524">
    <property type="term" value="F:ATP binding"/>
    <property type="evidence" value="ECO:0007669"/>
    <property type="project" value="UniProtKB-KW"/>
</dbReference>
<feature type="domain" description="ABC transporter" evidence="9">
    <location>
        <begin position="349"/>
        <end position="582"/>
    </location>
</feature>
<evidence type="ECO:0000256" key="7">
    <source>
        <dbReference type="ARBA" id="ARBA00023136"/>
    </source>
</evidence>
<dbReference type="InterPro" id="IPR011527">
    <property type="entry name" value="ABC1_TM_dom"/>
</dbReference>
<feature type="transmembrane region" description="Helical" evidence="8">
    <location>
        <begin position="32"/>
        <end position="56"/>
    </location>
</feature>
<dbReference type="Gene3D" id="1.20.1560.10">
    <property type="entry name" value="ABC transporter type 1, transmembrane domain"/>
    <property type="match status" value="1"/>
</dbReference>
<dbReference type="InterPro" id="IPR027417">
    <property type="entry name" value="P-loop_NTPase"/>
</dbReference>
<organism evidence="11 12">
    <name type="scientific">Paenibacillus lautus</name>
    <name type="common">Bacillus lautus</name>
    <dbReference type="NCBI Taxonomy" id="1401"/>
    <lineage>
        <taxon>Bacteria</taxon>
        <taxon>Bacillati</taxon>
        <taxon>Bacillota</taxon>
        <taxon>Bacilli</taxon>
        <taxon>Bacillales</taxon>
        <taxon>Paenibacillaceae</taxon>
        <taxon>Paenibacillus</taxon>
    </lineage>
</organism>
<dbReference type="Gene3D" id="3.40.50.300">
    <property type="entry name" value="P-loop containing nucleotide triphosphate hydrolases"/>
    <property type="match status" value="1"/>
</dbReference>
<evidence type="ECO:0000256" key="6">
    <source>
        <dbReference type="ARBA" id="ARBA00022989"/>
    </source>
</evidence>
<feature type="transmembrane region" description="Helical" evidence="8">
    <location>
        <begin position="262"/>
        <end position="279"/>
    </location>
</feature>
<evidence type="ECO:0000256" key="4">
    <source>
        <dbReference type="ARBA" id="ARBA00022741"/>
    </source>
</evidence>
<dbReference type="PROSITE" id="PS50929">
    <property type="entry name" value="ABC_TM1F"/>
    <property type="match status" value="1"/>
</dbReference>
<dbReference type="FunFam" id="3.40.50.300:FF:000218">
    <property type="entry name" value="Multidrug ABC transporter ATP-binding protein"/>
    <property type="match status" value="1"/>
</dbReference>
<feature type="transmembrane region" description="Helical" evidence="8">
    <location>
        <begin position="68"/>
        <end position="88"/>
    </location>
</feature>
<dbReference type="EMBL" id="CP032412">
    <property type="protein sequence ID" value="AYB44669.1"/>
    <property type="molecule type" value="Genomic_DNA"/>
</dbReference>
<feature type="transmembrane region" description="Helical" evidence="8">
    <location>
        <begin position="147"/>
        <end position="166"/>
    </location>
</feature>
<evidence type="ECO:0000259" key="9">
    <source>
        <dbReference type="PROSITE" id="PS50893"/>
    </source>
</evidence>
<dbReference type="SMART" id="SM00382">
    <property type="entry name" value="AAA"/>
    <property type="match status" value="1"/>
</dbReference>
<dbReference type="PANTHER" id="PTHR43394">
    <property type="entry name" value="ATP-DEPENDENT PERMEASE MDL1, MITOCHONDRIAL"/>
    <property type="match status" value="1"/>
</dbReference>
<proteinExistence type="inferred from homology"/>
<keyword evidence="12" id="KW-1185">Reference proteome</keyword>
<dbReference type="SUPFAM" id="SSF90123">
    <property type="entry name" value="ABC transporter transmembrane region"/>
    <property type="match status" value="1"/>
</dbReference>
<dbReference type="GO" id="GO:0005886">
    <property type="term" value="C:plasma membrane"/>
    <property type="evidence" value="ECO:0007669"/>
    <property type="project" value="UniProtKB-SubCell"/>
</dbReference>
<comment type="similarity">
    <text evidence="2">Belongs to the ABC transporter superfamily.</text>
</comment>
<feature type="domain" description="ABC transmembrane type-1" evidence="10">
    <location>
        <begin position="33"/>
        <end position="312"/>
    </location>
</feature>
<gene>
    <name evidence="11" type="ORF">D5F53_15925</name>
</gene>
<dbReference type="PANTHER" id="PTHR43394:SF1">
    <property type="entry name" value="ATP-BINDING CASSETTE SUB-FAMILY B MEMBER 10, MITOCHONDRIAL"/>
    <property type="match status" value="1"/>
</dbReference>
<dbReference type="CDD" id="cd07346">
    <property type="entry name" value="ABC_6TM_exporters"/>
    <property type="match status" value="1"/>
</dbReference>
<keyword evidence="3 8" id="KW-0812">Transmembrane</keyword>
<protein>
    <submittedName>
        <fullName evidence="11">ABC transporter ATP-binding protein</fullName>
    </submittedName>
</protein>
<feature type="transmembrane region" description="Helical" evidence="8">
    <location>
        <begin position="291"/>
        <end position="311"/>
    </location>
</feature>
<dbReference type="AlphaFoldDB" id="A0A385TLS6"/>
<keyword evidence="4" id="KW-0547">Nucleotide-binding</keyword>
<dbReference type="SUPFAM" id="SSF52540">
    <property type="entry name" value="P-loop containing nucleoside triphosphate hydrolases"/>
    <property type="match status" value="1"/>
</dbReference>
<dbReference type="GO" id="GO:0015421">
    <property type="term" value="F:ABC-type oligopeptide transporter activity"/>
    <property type="evidence" value="ECO:0007669"/>
    <property type="project" value="TreeGrafter"/>
</dbReference>
<keyword evidence="5 11" id="KW-0067">ATP-binding</keyword>
<dbReference type="InterPro" id="IPR003439">
    <property type="entry name" value="ABC_transporter-like_ATP-bd"/>
</dbReference>
<evidence type="ECO:0000256" key="2">
    <source>
        <dbReference type="ARBA" id="ARBA00005417"/>
    </source>
</evidence>
<dbReference type="Proteomes" id="UP000266552">
    <property type="component" value="Chromosome"/>
</dbReference>
<reference evidence="11 12" key="1">
    <citation type="submission" date="2018-09" db="EMBL/GenBank/DDBJ databases">
        <title>Genome Sequence of Paenibacillus lautus Strain E7593-69, Azo Dye-Degrading Bacteria, Isolated from Commercial Tattoo Inks.</title>
        <authorList>
            <person name="Nho S.W."/>
            <person name="Kim S.-J."/>
            <person name="Kweon O."/>
            <person name="Cerniglia C.E."/>
        </authorList>
    </citation>
    <scope>NUCLEOTIDE SEQUENCE [LARGE SCALE GENOMIC DNA]</scope>
    <source>
        <strain evidence="11 12">E7593-69</strain>
    </source>
</reference>
<dbReference type="InterPro" id="IPR017871">
    <property type="entry name" value="ABC_transporter-like_CS"/>
</dbReference>
<sequence>MVVMMVDQGKKANLFVVYLWCLSYLKKYQWKVITMLILGIVISTGELLIPKFIQYFTDHILKEQNYTLFYTTLGLLVIVTSFLFFATIMNNRIKNTVAELASRDLQVSLFKHTRTIGFVYFENHSVGKTLSLMNTELKAVQNIYRDLFPWLMKEAIFSTVALGFMFYMNYKLALIVFPCFLLYYLAGPFFDKKTSIHARLLSQSRIDLNQKTYETITGLNEIRSNGSEQWDVSRFENKIDDRGKQFMYTSWYGLWRGSIRRISYYAGGIALFGYGFYLLKHQQLTVGEFVAFVLYFFATMHRLTSVITSIVQQKVLMFQAERLYEFMKLKPSVMESKSPRNIDMLNGNIAFQNVHFWYNDRCILSDLNLEIKEGQKTAIVGSSGSGKSTILKLIGRFYDPLKGCITIGNIPITEISYGDLRNSMGFVFQDTFLFAGTVKENILFGYPDACDESVLASAKAAFAHEFIMDLPNGYDTILGERGVRLSGGQKQRISIARMFLKNPKIIILDEPTSALDNISEYEVQKALTNLLHNRTTITVAHRLSTIKDYDRIIVLHHGSVIESGTFEELLNHNGHFYTLYYGSETEVQSG</sequence>
<dbReference type="Pfam" id="PF00664">
    <property type="entry name" value="ABC_membrane"/>
    <property type="match status" value="1"/>
</dbReference>
<evidence type="ECO:0000256" key="3">
    <source>
        <dbReference type="ARBA" id="ARBA00022692"/>
    </source>
</evidence>
<evidence type="ECO:0000256" key="8">
    <source>
        <dbReference type="SAM" id="Phobius"/>
    </source>
</evidence>
<evidence type="ECO:0000259" key="10">
    <source>
        <dbReference type="PROSITE" id="PS50929"/>
    </source>
</evidence>
<keyword evidence="6 8" id="KW-1133">Transmembrane helix</keyword>
<evidence type="ECO:0000256" key="1">
    <source>
        <dbReference type="ARBA" id="ARBA00004651"/>
    </source>
</evidence>